<keyword evidence="3 14" id="KW-0808">Transferase</keyword>
<sequence>MATQALYRQWRPNAFADVVGQDAVVTTLKNQIASGRVAHAYLFCGSRGTGKTTCAKIFARAVNCLSPRDGDPCGQCEACLALAAENCLDIVEIDAASNNGVDEIRDLREKIKYPPQYGRYRVYIVDEVHMLSAGAFNALLKTLEEPPAHALFLLATTEPQRLPATVLSRCQRYDFHRIPARVIVGRLKTVVEGERAQATDGALARIATAAEGGMRDALSLLDMCLSYGGGSVDEALVGEVLGASDRTFLFAFAEHLLGGDAGGAMRDIDEMMRAGREPQVFARDVTRHLRALLLSQTCAEQLEDLLEITGEDAARYAEQGKRVSRERLLYMLDLFLASETDMKWAGLPRIALETAAVRACLPDAAPRLDALCARLDQLERRMAEEAPPAPKPAGEAPAPRAASARQPVRRDAPAPRAALAEGGALWEQVMRQVKKDIGLYAQVRMGTFAGIDGEQARLVFAKGNEIFLNVLRQAGRKEKLEAMLSEAAGRPMALSLEMESPAQGGQNAGQANMQAIFDAFGRENVQVVDD</sequence>
<dbReference type="GO" id="GO:0003887">
    <property type="term" value="F:DNA-directed DNA polymerase activity"/>
    <property type="evidence" value="ECO:0007669"/>
    <property type="project" value="UniProtKB-KW"/>
</dbReference>
<dbReference type="FunFam" id="3.40.50.300:FF:000014">
    <property type="entry name" value="DNA polymerase III subunit gamma/tau"/>
    <property type="match status" value="1"/>
</dbReference>
<organism evidence="14 15">
    <name type="scientific">Candidatus Avichristensenella intestinipullorum</name>
    <dbReference type="NCBI Taxonomy" id="2840693"/>
    <lineage>
        <taxon>Bacteria</taxon>
        <taxon>Bacillati</taxon>
        <taxon>Bacillota</taxon>
        <taxon>Clostridia</taxon>
        <taxon>Candidatus Avichristensenella</taxon>
    </lineage>
</organism>
<dbReference type="GO" id="GO:0009360">
    <property type="term" value="C:DNA polymerase III complex"/>
    <property type="evidence" value="ECO:0007669"/>
    <property type="project" value="InterPro"/>
</dbReference>
<comment type="similarity">
    <text evidence="1">Belongs to the DnaX/STICHEL family.</text>
</comment>
<accession>A0A9D1CIT3</accession>
<dbReference type="EC" id="2.7.7.7" evidence="2"/>
<dbReference type="InterPro" id="IPR045085">
    <property type="entry name" value="HLD_clamp_pol_III_gamma_tau"/>
</dbReference>
<keyword evidence="9" id="KW-0067">ATP-binding</keyword>
<dbReference type="GO" id="GO:0005524">
    <property type="term" value="F:ATP binding"/>
    <property type="evidence" value="ECO:0007669"/>
    <property type="project" value="UniProtKB-KW"/>
</dbReference>
<dbReference type="AlphaFoldDB" id="A0A9D1CIT3"/>
<comment type="caution">
    <text evidence="14">The sequence shown here is derived from an EMBL/GenBank/DDBJ whole genome shotgun (WGS) entry which is preliminary data.</text>
</comment>
<evidence type="ECO:0000256" key="7">
    <source>
        <dbReference type="ARBA" id="ARBA00022741"/>
    </source>
</evidence>
<feature type="compositionally biased region" description="Low complexity" evidence="12">
    <location>
        <begin position="392"/>
        <end position="406"/>
    </location>
</feature>
<dbReference type="SUPFAM" id="SSF52540">
    <property type="entry name" value="P-loop containing nucleoside triphosphate hydrolases"/>
    <property type="match status" value="1"/>
</dbReference>
<dbReference type="Proteomes" id="UP000886819">
    <property type="component" value="Unassembled WGS sequence"/>
</dbReference>
<reference evidence="14" key="2">
    <citation type="journal article" date="2021" name="PeerJ">
        <title>Extensive microbial diversity within the chicken gut microbiome revealed by metagenomics and culture.</title>
        <authorList>
            <person name="Gilroy R."/>
            <person name="Ravi A."/>
            <person name="Getino M."/>
            <person name="Pursley I."/>
            <person name="Horton D.L."/>
            <person name="Alikhan N.F."/>
            <person name="Baker D."/>
            <person name="Gharbi K."/>
            <person name="Hall N."/>
            <person name="Watson M."/>
            <person name="Adriaenssens E.M."/>
            <person name="Foster-Nyarko E."/>
            <person name="Jarju S."/>
            <person name="Secka A."/>
            <person name="Antonio M."/>
            <person name="Oren A."/>
            <person name="Chaudhuri R.R."/>
            <person name="La Ragione R."/>
            <person name="Hildebrand F."/>
            <person name="Pallen M.J."/>
        </authorList>
    </citation>
    <scope>NUCLEOTIDE SEQUENCE</scope>
    <source>
        <strain evidence="14">ChiHile30-977</strain>
    </source>
</reference>
<keyword evidence="8" id="KW-0862">Zinc</keyword>
<feature type="domain" description="AAA+ ATPase" evidence="13">
    <location>
        <begin position="37"/>
        <end position="188"/>
    </location>
</feature>
<dbReference type="Gene3D" id="1.10.8.60">
    <property type="match status" value="1"/>
</dbReference>
<keyword evidence="5" id="KW-0235">DNA replication</keyword>
<comment type="catalytic activity">
    <reaction evidence="11">
        <text>DNA(n) + a 2'-deoxyribonucleoside 5'-triphosphate = DNA(n+1) + diphosphate</text>
        <dbReference type="Rhea" id="RHEA:22508"/>
        <dbReference type="Rhea" id="RHEA-COMP:17339"/>
        <dbReference type="Rhea" id="RHEA-COMP:17340"/>
        <dbReference type="ChEBI" id="CHEBI:33019"/>
        <dbReference type="ChEBI" id="CHEBI:61560"/>
        <dbReference type="ChEBI" id="CHEBI:173112"/>
        <dbReference type="EC" id="2.7.7.7"/>
    </reaction>
</comment>
<evidence type="ECO:0000256" key="4">
    <source>
        <dbReference type="ARBA" id="ARBA00022695"/>
    </source>
</evidence>
<evidence type="ECO:0000256" key="8">
    <source>
        <dbReference type="ARBA" id="ARBA00022833"/>
    </source>
</evidence>
<dbReference type="SUPFAM" id="SSF48019">
    <property type="entry name" value="post-AAA+ oligomerization domain-like"/>
    <property type="match status" value="1"/>
</dbReference>
<evidence type="ECO:0000256" key="3">
    <source>
        <dbReference type="ARBA" id="ARBA00022679"/>
    </source>
</evidence>
<dbReference type="CDD" id="cd18137">
    <property type="entry name" value="HLD_clamp_pol_III_gamma_tau"/>
    <property type="match status" value="1"/>
</dbReference>
<evidence type="ECO:0000256" key="12">
    <source>
        <dbReference type="SAM" id="MobiDB-lite"/>
    </source>
</evidence>
<evidence type="ECO:0000259" key="13">
    <source>
        <dbReference type="SMART" id="SM00382"/>
    </source>
</evidence>
<keyword evidence="4 14" id="KW-0548">Nucleotidyltransferase</keyword>
<dbReference type="GO" id="GO:0046872">
    <property type="term" value="F:metal ion binding"/>
    <property type="evidence" value="ECO:0007669"/>
    <property type="project" value="UniProtKB-KW"/>
</dbReference>
<protein>
    <recommendedName>
        <fullName evidence="2">DNA-directed DNA polymerase</fullName>
        <ecNumber evidence="2">2.7.7.7</ecNumber>
    </recommendedName>
</protein>
<dbReference type="InterPro" id="IPR050238">
    <property type="entry name" value="DNA_Rep/Repair_Clamp_Loader"/>
</dbReference>
<name>A0A9D1CIT3_9FIRM</name>
<dbReference type="Gene3D" id="3.40.50.300">
    <property type="entry name" value="P-loop containing nucleotide triphosphate hydrolases"/>
    <property type="match status" value="1"/>
</dbReference>
<dbReference type="PANTHER" id="PTHR11669:SF0">
    <property type="entry name" value="PROTEIN STICHEL-LIKE 2"/>
    <property type="match status" value="1"/>
</dbReference>
<dbReference type="InterPro" id="IPR012763">
    <property type="entry name" value="DNA_pol_III_sug/sutau_N"/>
</dbReference>
<dbReference type="InterPro" id="IPR022754">
    <property type="entry name" value="DNA_pol_III_gamma-3"/>
</dbReference>
<keyword evidence="10" id="KW-0239">DNA-directed DNA polymerase</keyword>
<dbReference type="Pfam" id="PF12169">
    <property type="entry name" value="DNA_pol3_gamma3"/>
    <property type="match status" value="1"/>
</dbReference>
<keyword evidence="7" id="KW-0547">Nucleotide-binding</keyword>
<evidence type="ECO:0000256" key="5">
    <source>
        <dbReference type="ARBA" id="ARBA00022705"/>
    </source>
</evidence>
<dbReference type="NCBIfam" id="NF004046">
    <property type="entry name" value="PRK05563.1"/>
    <property type="match status" value="1"/>
</dbReference>
<dbReference type="Pfam" id="PF22608">
    <property type="entry name" value="DNAX_ATPase_lid"/>
    <property type="match status" value="1"/>
</dbReference>
<evidence type="ECO:0000256" key="1">
    <source>
        <dbReference type="ARBA" id="ARBA00006360"/>
    </source>
</evidence>
<evidence type="ECO:0000256" key="10">
    <source>
        <dbReference type="ARBA" id="ARBA00022932"/>
    </source>
</evidence>
<dbReference type="GO" id="GO:0003677">
    <property type="term" value="F:DNA binding"/>
    <property type="evidence" value="ECO:0007669"/>
    <property type="project" value="InterPro"/>
</dbReference>
<evidence type="ECO:0000256" key="6">
    <source>
        <dbReference type="ARBA" id="ARBA00022723"/>
    </source>
</evidence>
<proteinExistence type="inferred from homology"/>
<evidence type="ECO:0000256" key="9">
    <source>
        <dbReference type="ARBA" id="ARBA00022840"/>
    </source>
</evidence>
<dbReference type="InterPro" id="IPR027417">
    <property type="entry name" value="P-loop_NTPase"/>
</dbReference>
<evidence type="ECO:0000256" key="2">
    <source>
        <dbReference type="ARBA" id="ARBA00012417"/>
    </source>
</evidence>
<dbReference type="GO" id="GO:0006261">
    <property type="term" value="P:DNA-templated DNA replication"/>
    <property type="evidence" value="ECO:0007669"/>
    <property type="project" value="TreeGrafter"/>
</dbReference>
<dbReference type="PANTHER" id="PTHR11669">
    <property type="entry name" value="REPLICATION FACTOR C / DNA POLYMERASE III GAMMA-TAU SUBUNIT"/>
    <property type="match status" value="1"/>
</dbReference>
<feature type="region of interest" description="Disordered" evidence="12">
    <location>
        <begin position="383"/>
        <end position="416"/>
    </location>
</feature>
<evidence type="ECO:0000256" key="11">
    <source>
        <dbReference type="ARBA" id="ARBA00049244"/>
    </source>
</evidence>
<reference evidence="14" key="1">
    <citation type="submission" date="2020-10" db="EMBL/GenBank/DDBJ databases">
        <authorList>
            <person name="Gilroy R."/>
        </authorList>
    </citation>
    <scope>NUCLEOTIDE SEQUENCE</scope>
    <source>
        <strain evidence="14">ChiHile30-977</strain>
    </source>
</reference>
<dbReference type="Pfam" id="PF13177">
    <property type="entry name" value="DNA_pol3_delta2"/>
    <property type="match status" value="1"/>
</dbReference>
<keyword evidence="6" id="KW-0479">Metal-binding</keyword>
<dbReference type="EMBL" id="DVFI01000105">
    <property type="protein sequence ID" value="HIQ63456.1"/>
    <property type="molecule type" value="Genomic_DNA"/>
</dbReference>
<dbReference type="Gene3D" id="1.20.272.10">
    <property type="match status" value="1"/>
</dbReference>
<dbReference type="InterPro" id="IPR003593">
    <property type="entry name" value="AAA+_ATPase"/>
</dbReference>
<dbReference type="InterPro" id="IPR008921">
    <property type="entry name" value="DNA_pol3_clamp-load_cplx_C"/>
</dbReference>
<evidence type="ECO:0000313" key="14">
    <source>
        <dbReference type="EMBL" id="HIQ63456.1"/>
    </source>
</evidence>
<dbReference type="NCBIfam" id="TIGR02397">
    <property type="entry name" value="dnaX_nterm"/>
    <property type="match status" value="1"/>
</dbReference>
<dbReference type="CDD" id="cd00009">
    <property type="entry name" value="AAA"/>
    <property type="match status" value="1"/>
</dbReference>
<gene>
    <name evidence="14" type="primary">dnaX</name>
    <name evidence="14" type="ORF">IAA66_07700</name>
</gene>
<evidence type="ECO:0000313" key="15">
    <source>
        <dbReference type="Proteomes" id="UP000886819"/>
    </source>
</evidence>
<dbReference type="SMART" id="SM00382">
    <property type="entry name" value="AAA"/>
    <property type="match status" value="1"/>
</dbReference>